<organism evidence="1 2">
    <name type="scientific">Pseudosulfitobacter pseudonitzschiae</name>
    <dbReference type="NCBI Taxonomy" id="1402135"/>
    <lineage>
        <taxon>Bacteria</taxon>
        <taxon>Pseudomonadati</taxon>
        <taxon>Pseudomonadota</taxon>
        <taxon>Alphaproteobacteria</taxon>
        <taxon>Rhodobacterales</taxon>
        <taxon>Roseobacteraceae</taxon>
        <taxon>Pseudosulfitobacter</taxon>
    </lineage>
</organism>
<dbReference type="Proteomes" id="UP000027746">
    <property type="component" value="Unassembled WGS sequence"/>
</dbReference>
<evidence type="ECO:0000313" key="2">
    <source>
        <dbReference type="Proteomes" id="UP000027746"/>
    </source>
</evidence>
<dbReference type="SUPFAM" id="SSF52540">
    <property type="entry name" value="P-loop containing nucleoside triphosphate hydrolases"/>
    <property type="match status" value="1"/>
</dbReference>
<gene>
    <name evidence="1" type="ORF">SUH3_02075</name>
</gene>
<evidence type="ECO:0008006" key="3">
    <source>
        <dbReference type="Google" id="ProtNLM"/>
    </source>
</evidence>
<evidence type="ECO:0000313" key="1">
    <source>
        <dbReference type="EMBL" id="KEJ97796.1"/>
    </source>
</evidence>
<comment type="caution">
    <text evidence="1">The sequence shown here is derived from an EMBL/GenBank/DDBJ whole genome shotgun (WGS) entry which is preliminary data.</text>
</comment>
<dbReference type="EMBL" id="JAMD01000001">
    <property type="protein sequence ID" value="KEJ97796.1"/>
    <property type="molecule type" value="Genomic_DNA"/>
</dbReference>
<protein>
    <recommendedName>
        <fullName evidence="3">Sulfotransferase family protein</fullName>
    </recommendedName>
</protein>
<reference evidence="1 2" key="1">
    <citation type="submission" date="2014-01" db="EMBL/GenBank/DDBJ databases">
        <title>Sulfitobacter sp. H3 (MCCC 1A00686) Genome Sequencing.</title>
        <authorList>
            <person name="Lai Q."/>
            <person name="Hong Z."/>
        </authorList>
    </citation>
    <scope>NUCLEOTIDE SEQUENCE [LARGE SCALE GENOMIC DNA]</scope>
    <source>
        <strain evidence="1 2">H3</strain>
    </source>
</reference>
<sequence>MIPANFATFGLHVRRAPDTTITRFQVLGERSSGTNFVKRLLGRNTSLTPTEALGWKHGFPHAAAIPPDLALIACVRRADAWALSMHKKPWHTTPALQSLEFGEFIRAEWDTVVDRPRYFEKTAPLDAVGQPLQHDRDPLTGARFANLFALRRAKLTGLLSYLQRDCTVILLRMEDAQSAPEMTLDALRAGLGLPPREVDFAPVLKRLGSKFKPAVEARPATPKKMGAFGMKFMRKHLDLAQEAALGYTYD</sequence>
<name>A0A073J7V6_9RHOB</name>
<accession>A0A073J7V6</accession>
<dbReference type="AlphaFoldDB" id="A0A073J7V6"/>
<dbReference type="InterPro" id="IPR027417">
    <property type="entry name" value="P-loop_NTPase"/>
</dbReference>
<proteinExistence type="predicted"/>
<keyword evidence="2" id="KW-1185">Reference proteome</keyword>